<protein>
    <recommendedName>
        <fullName evidence="5">Myb-like domain-containing protein</fullName>
    </recommendedName>
</protein>
<evidence type="ECO:0000259" key="5">
    <source>
        <dbReference type="PROSITE" id="PS50090"/>
    </source>
</evidence>
<dbReference type="PANTHER" id="PTHR43952:SF33">
    <property type="entry name" value="MYB FAMILY TRANSCRIPTION FACTOR"/>
    <property type="match status" value="1"/>
</dbReference>
<dbReference type="Proteomes" id="UP000813462">
    <property type="component" value="Unassembled WGS sequence"/>
</dbReference>
<name>A0A978UYG9_ZIZJJ</name>
<keyword evidence="2" id="KW-0805">Transcription regulation</keyword>
<dbReference type="AlphaFoldDB" id="A0A978UYG9"/>
<reference evidence="6" key="1">
    <citation type="journal article" date="2021" name="Front. Plant Sci.">
        <title>Chromosome-Scale Genome Assembly for Chinese Sour Jujube and Insights Into Its Genome Evolution and Domestication Signature.</title>
        <authorList>
            <person name="Shen L.-Y."/>
            <person name="Luo H."/>
            <person name="Wang X.-L."/>
            <person name="Wang X.-M."/>
            <person name="Qiu X.-J."/>
            <person name="Liu H."/>
            <person name="Zhou S.-S."/>
            <person name="Jia K.-H."/>
            <person name="Nie S."/>
            <person name="Bao Y.-T."/>
            <person name="Zhang R.-G."/>
            <person name="Yun Q.-Z."/>
            <person name="Chai Y.-H."/>
            <person name="Lu J.-Y."/>
            <person name="Li Y."/>
            <person name="Zhao S.-W."/>
            <person name="Mao J.-F."/>
            <person name="Jia S.-G."/>
            <person name="Mao Y.-M."/>
        </authorList>
    </citation>
    <scope>NUCLEOTIDE SEQUENCE</scope>
    <source>
        <strain evidence="6">AT0</strain>
        <tissue evidence="6">Leaf</tissue>
    </source>
</reference>
<dbReference type="EMBL" id="JAEACU010000008">
    <property type="protein sequence ID" value="KAH7520035.1"/>
    <property type="molecule type" value="Genomic_DNA"/>
</dbReference>
<evidence type="ECO:0000256" key="2">
    <source>
        <dbReference type="ARBA" id="ARBA00023015"/>
    </source>
</evidence>
<organism evidence="6 7">
    <name type="scientific">Ziziphus jujuba var. spinosa</name>
    <dbReference type="NCBI Taxonomy" id="714518"/>
    <lineage>
        <taxon>Eukaryota</taxon>
        <taxon>Viridiplantae</taxon>
        <taxon>Streptophyta</taxon>
        <taxon>Embryophyta</taxon>
        <taxon>Tracheophyta</taxon>
        <taxon>Spermatophyta</taxon>
        <taxon>Magnoliopsida</taxon>
        <taxon>eudicotyledons</taxon>
        <taxon>Gunneridae</taxon>
        <taxon>Pentapetalae</taxon>
        <taxon>rosids</taxon>
        <taxon>fabids</taxon>
        <taxon>Rosales</taxon>
        <taxon>Rhamnaceae</taxon>
        <taxon>Paliureae</taxon>
        <taxon>Ziziphus</taxon>
    </lineage>
</organism>
<dbReference type="Pfam" id="PF23082">
    <property type="entry name" value="Myb_DNA-binding_2"/>
    <property type="match status" value="1"/>
</dbReference>
<keyword evidence="3" id="KW-0804">Transcription</keyword>
<evidence type="ECO:0000313" key="6">
    <source>
        <dbReference type="EMBL" id="KAH7520035.1"/>
    </source>
</evidence>
<dbReference type="SMART" id="SM00717">
    <property type="entry name" value="SANT"/>
    <property type="match status" value="1"/>
</dbReference>
<accession>A0A978UYG9</accession>
<dbReference type="PANTHER" id="PTHR43952">
    <property type="entry name" value="MYB FAMILY TRANSCRIPTION FACTOR-RELATED"/>
    <property type="match status" value="1"/>
</dbReference>
<dbReference type="InterPro" id="IPR009057">
    <property type="entry name" value="Homeodomain-like_sf"/>
</dbReference>
<dbReference type="Gene3D" id="1.10.10.60">
    <property type="entry name" value="Homeodomain-like"/>
    <property type="match status" value="1"/>
</dbReference>
<dbReference type="InterPro" id="IPR001005">
    <property type="entry name" value="SANT/Myb"/>
</dbReference>
<evidence type="ECO:0000313" key="7">
    <source>
        <dbReference type="Proteomes" id="UP000813462"/>
    </source>
</evidence>
<dbReference type="SUPFAM" id="SSF46689">
    <property type="entry name" value="Homeodomain-like"/>
    <property type="match status" value="1"/>
</dbReference>
<dbReference type="PROSITE" id="PS50090">
    <property type="entry name" value="MYB_LIKE"/>
    <property type="match status" value="1"/>
</dbReference>
<comment type="caution">
    <text evidence="6">The sequence shown here is derived from an EMBL/GenBank/DDBJ whole genome shotgun (WGS) entry which is preliminary data.</text>
</comment>
<keyword evidence="4" id="KW-0539">Nucleus</keyword>
<proteinExistence type="predicted"/>
<feature type="domain" description="Myb-like" evidence="5">
    <location>
        <begin position="7"/>
        <end position="61"/>
    </location>
</feature>
<dbReference type="InterPro" id="IPR044636">
    <property type="entry name" value="RADIALIS-like"/>
</dbReference>
<gene>
    <name evidence="6" type="ORF">FEM48_Zijuj08G0100900</name>
</gene>
<dbReference type="GO" id="GO:0005634">
    <property type="term" value="C:nucleus"/>
    <property type="evidence" value="ECO:0007669"/>
    <property type="project" value="UniProtKB-SubCell"/>
</dbReference>
<sequence>MASSQHSPSHSNLTWTAKKNKVFENALAMYDRETPDRWHKIANVVGGTTEEEVKRRYQILVEDIDRIESGKVPLPNYQKVPNISKGSNISITEQSIQAVAEESKALMKNDLQKKEKKMPRK</sequence>
<evidence type="ECO:0000256" key="1">
    <source>
        <dbReference type="ARBA" id="ARBA00004123"/>
    </source>
</evidence>
<evidence type="ECO:0000256" key="3">
    <source>
        <dbReference type="ARBA" id="ARBA00023163"/>
    </source>
</evidence>
<dbReference type="GO" id="GO:0003700">
    <property type="term" value="F:DNA-binding transcription factor activity"/>
    <property type="evidence" value="ECO:0007669"/>
    <property type="project" value="InterPro"/>
</dbReference>
<evidence type="ECO:0000256" key="4">
    <source>
        <dbReference type="ARBA" id="ARBA00023242"/>
    </source>
</evidence>
<dbReference type="CDD" id="cd00167">
    <property type="entry name" value="SANT"/>
    <property type="match status" value="1"/>
</dbReference>
<comment type="subcellular location">
    <subcellularLocation>
        <location evidence="1">Nucleus</location>
    </subcellularLocation>
</comment>
<dbReference type="FunFam" id="1.10.10.60:FF:000154">
    <property type="entry name" value="Transcription factor SRM1"/>
    <property type="match status" value="1"/>
</dbReference>